<evidence type="ECO:0000256" key="6">
    <source>
        <dbReference type="SAM" id="Phobius"/>
    </source>
</evidence>
<evidence type="ECO:0000256" key="5">
    <source>
        <dbReference type="SAM" id="MobiDB-lite"/>
    </source>
</evidence>
<feature type="transmembrane region" description="Helical" evidence="6">
    <location>
        <begin position="459"/>
        <end position="477"/>
    </location>
</feature>
<dbReference type="GO" id="GO:0022857">
    <property type="term" value="F:transmembrane transporter activity"/>
    <property type="evidence" value="ECO:0007669"/>
    <property type="project" value="InterPro"/>
</dbReference>
<keyword evidence="3 6" id="KW-1133">Transmembrane helix</keyword>
<feature type="transmembrane region" description="Helical" evidence="6">
    <location>
        <begin position="227"/>
        <end position="246"/>
    </location>
</feature>
<feature type="transmembrane region" description="Helical" evidence="6">
    <location>
        <begin position="489"/>
        <end position="510"/>
    </location>
</feature>
<accession>A0AAJ7BSX7</accession>
<evidence type="ECO:0000259" key="7">
    <source>
        <dbReference type="PROSITE" id="PS50850"/>
    </source>
</evidence>
<dbReference type="SUPFAM" id="SSF103473">
    <property type="entry name" value="MFS general substrate transporter"/>
    <property type="match status" value="1"/>
</dbReference>
<keyword evidence="4 6" id="KW-0472">Membrane</keyword>
<protein>
    <submittedName>
        <fullName evidence="9">Organic cation transporter protein-like</fullName>
    </submittedName>
</protein>
<proteinExistence type="predicted"/>
<sequence length="706" mass="78912">MNPSSDKVDVDKMKIGCYQISVFLLIGFSYMTVSSNHILPAFHNFTPKYFCEIPNENKTYGCTSELFPIRNQTKNLIGRLESCPTGYHFETVGYESTVVTEWELICERRFLASLGTTFYVIGILIGAWLSGFIIDRIGRLPVLAMSLYTQGALGASLYIVQDYSTFLIIRGLQGVFIQGLQNASCMLIFELFPTRARTIVGMGMQLFFSFGIIMIAGLSFIIPDWRILQLGMAVPTAVTVLYIWIIPESPRWLIAKGKFTEADIVIEKFDKYNACCSRTSQAEEGNDTTVVQNSNGTNVVSEPKRRSRILNIDIKKNNEEIVEESTNLLHNGDVIEQKVQKVSLRASPNNLEKRLSNFQTSHGYTKEKSDAVELKPDLPSNNSNSNRNSKNAETAKNANNTIRNDAIAELEQNSEKDVETESDSKELETENDISLVEDSKKKNTQNIIDLLKHKALRRYLFVTLLLWFSCSVCYYTVTFLLPSSDGNKHISFATGGALDICGYTIGYFILNKFGRRIPICIGQCFSGSVCLTVIILTLLPNQSLVWIGPMKTILLVPCKSILLVLFTSLFIYTMELFPTVVRGASLGLCGTVARIGTLITPQVLLLGDYVSTLFPIGIAGILSIISGLTILLLPETLHESLPDTIEDCERLFRKRKQNKNEINNKGSGGEEETRERNALREKLFSEEWVDAGNGIIVNFSENKNAN</sequence>
<gene>
    <name evidence="9" type="primary">LOC107266800</name>
</gene>
<dbReference type="PROSITE" id="PS50850">
    <property type="entry name" value="MFS"/>
    <property type="match status" value="1"/>
</dbReference>
<evidence type="ECO:0000313" key="8">
    <source>
        <dbReference type="Proteomes" id="UP000694920"/>
    </source>
</evidence>
<dbReference type="AlphaFoldDB" id="A0AAJ7BSX7"/>
<reference evidence="9" key="1">
    <citation type="submission" date="2025-08" db="UniProtKB">
        <authorList>
            <consortium name="RefSeq"/>
        </authorList>
    </citation>
    <scope>IDENTIFICATION</scope>
</reference>
<dbReference type="Pfam" id="PF00083">
    <property type="entry name" value="Sugar_tr"/>
    <property type="match status" value="2"/>
</dbReference>
<evidence type="ECO:0000313" key="9">
    <source>
        <dbReference type="RefSeq" id="XP_015593157.1"/>
    </source>
</evidence>
<dbReference type="PANTHER" id="PTHR24064">
    <property type="entry name" value="SOLUTE CARRIER FAMILY 22 MEMBER"/>
    <property type="match status" value="1"/>
</dbReference>
<comment type="subcellular location">
    <subcellularLocation>
        <location evidence="1">Membrane</location>
        <topology evidence="1">Multi-pass membrane protein</topology>
    </subcellularLocation>
</comment>
<feature type="compositionally biased region" description="Basic and acidic residues" evidence="5">
    <location>
        <begin position="413"/>
        <end position="428"/>
    </location>
</feature>
<feature type="transmembrane region" description="Helical" evidence="6">
    <location>
        <begin position="110"/>
        <end position="133"/>
    </location>
</feature>
<feature type="transmembrane region" description="Helical" evidence="6">
    <location>
        <begin position="517"/>
        <end position="540"/>
    </location>
</feature>
<organism evidence="8 9">
    <name type="scientific">Cephus cinctus</name>
    <name type="common">Wheat stem sawfly</name>
    <dbReference type="NCBI Taxonomy" id="211228"/>
    <lineage>
        <taxon>Eukaryota</taxon>
        <taxon>Metazoa</taxon>
        <taxon>Ecdysozoa</taxon>
        <taxon>Arthropoda</taxon>
        <taxon>Hexapoda</taxon>
        <taxon>Insecta</taxon>
        <taxon>Pterygota</taxon>
        <taxon>Neoptera</taxon>
        <taxon>Endopterygota</taxon>
        <taxon>Hymenoptera</taxon>
        <taxon>Cephoidea</taxon>
        <taxon>Cephidae</taxon>
        <taxon>Cephus</taxon>
    </lineage>
</organism>
<dbReference type="GeneID" id="107266800"/>
<feature type="transmembrane region" description="Helical" evidence="6">
    <location>
        <begin position="613"/>
        <end position="633"/>
    </location>
</feature>
<dbReference type="GO" id="GO:0016020">
    <property type="term" value="C:membrane"/>
    <property type="evidence" value="ECO:0007669"/>
    <property type="project" value="UniProtKB-SubCell"/>
</dbReference>
<feature type="compositionally biased region" description="Basic and acidic residues" evidence="5">
    <location>
        <begin position="364"/>
        <end position="376"/>
    </location>
</feature>
<feature type="transmembrane region" description="Helical" evidence="6">
    <location>
        <begin position="584"/>
        <end position="607"/>
    </location>
</feature>
<evidence type="ECO:0000256" key="4">
    <source>
        <dbReference type="ARBA" id="ARBA00023136"/>
    </source>
</evidence>
<feature type="domain" description="Major facilitator superfamily (MFS) profile" evidence="7">
    <location>
        <begin position="20"/>
        <end position="638"/>
    </location>
</feature>
<dbReference type="RefSeq" id="XP_015593157.1">
    <property type="nucleotide sequence ID" value="XM_015737671.2"/>
</dbReference>
<name>A0AAJ7BSX7_CEPCN</name>
<keyword evidence="8" id="KW-1185">Reference proteome</keyword>
<evidence type="ECO:0000256" key="1">
    <source>
        <dbReference type="ARBA" id="ARBA00004141"/>
    </source>
</evidence>
<dbReference type="Proteomes" id="UP000694920">
    <property type="component" value="Unplaced"/>
</dbReference>
<feature type="compositionally biased region" description="Low complexity" evidence="5">
    <location>
        <begin position="380"/>
        <end position="401"/>
    </location>
</feature>
<dbReference type="InterPro" id="IPR020846">
    <property type="entry name" value="MFS_dom"/>
</dbReference>
<feature type="transmembrane region" description="Helical" evidence="6">
    <location>
        <begin position="199"/>
        <end position="221"/>
    </location>
</feature>
<evidence type="ECO:0000256" key="2">
    <source>
        <dbReference type="ARBA" id="ARBA00022692"/>
    </source>
</evidence>
<feature type="region of interest" description="Disordered" evidence="5">
    <location>
        <begin position="356"/>
        <end position="432"/>
    </location>
</feature>
<evidence type="ECO:0000256" key="3">
    <source>
        <dbReference type="ARBA" id="ARBA00022989"/>
    </source>
</evidence>
<feature type="transmembrane region" description="Helical" evidence="6">
    <location>
        <begin position="172"/>
        <end position="192"/>
    </location>
</feature>
<keyword evidence="2 6" id="KW-0812">Transmembrane</keyword>
<feature type="transmembrane region" description="Helical" evidence="6">
    <location>
        <begin position="20"/>
        <end position="39"/>
    </location>
</feature>
<feature type="transmembrane region" description="Helical" evidence="6">
    <location>
        <begin position="552"/>
        <end position="572"/>
    </location>
</feature>
<dbReference type="Gene3D" id="1.20.1250.20">
    <property type="entry name" value="MFS general substrate transporter like domains"/>
    <property type="match status" value="2"/>
</dbReference>
<dbReference type="InterPro" id="IPR005828">
    <property type="entry name" value="MFS_sugar_transport-like"/>
</dbReference>
<dbReference type="InterPro" id="IPR036259">
    <property type="entry name" value="MFS_trans_sf"/>
</dbReference>
<dbReference type="KEGG" id="ccin:107266800"/>
<feature type="transmembrane region" description="Helical" evidence="6">
    <location>
        <begin position="140"/>
        <end position="160"/>
    </location>
</feature>